<dbReference type="Gene3D" id="3.30.200.20">
    <property type="entry name" value="Phosphorylase Kinase, domain 1"/>
    <property type="match status" value="1"/>
</dbReference>
<dbReference type="GO" id="GO:0005886">
    <property type="term" value="C:plasma membrane"/>
    <property type="evidence" value="ECO:0000318"/>
    <property type="project" value="GO_Central"/>
</dbReference>
<dbReference type="EMBL" id="HG994370">
    <property type="protein sequence ID" value="CAF2055296.1"/>
    <property type="molecule type" value="Genomic_DNA"/>
</dbReference>
<dbReference type="Pfam" id="PF07714">
    <property type="entry name" value="PK_Tyr_Ser-Thr"/>
    <property type="match status" value="1"/>
</dbReference>
<protein>
    <recommendedName>
        <fullName evidence="1">non-specific serine/threonine protein kinase</fullName>
        <ecNumber evidence="1">2.7.11.1</ecNumber>
    </recommendedName>
</protein>
<dbReference type="SUPFAM" id="SSF56112">
    <property type="entry name" value="Protein kinase-like (PK-like)"/>
    <property type="match status" value="1"/>
</dbReference>
<evidence type="ECO:0000256" key="4">
    <source>
        <dbReference type="ARBA" id="ARBA00022741"/>
    </source>
</evidence>
<dbReference type="GO" id="GO:0004674">
    <property type="term" value="F:protein serine/threonine kinase activity"/>
    <property type="evidence" value="ECO:0007669"/>
    <property type="project" value="UniProtKB-KW"/>
</dbReference>
<dbReference type="PANTHER" id="PTHR45631:SF202">
    <property type="entry name" value="SENESCENCE-INDUCED RECEPTOR-LIKE SERINE_THREONINE-PROTEIN KINASE"/>
    <property type="match status" value="1"/>
</dbReference>
<dbReference type="STRING" id="3708.A0A078IVS5"/>
<keyword evidence="3" id="KW-0808">Transferase</keyword>
<evidence type="ECO:0000256" key="1">
    <source>
        <dbReference type="ARBA" id="ARBA00012513"/>
    </source>
</evidence>
<keyword evidence="4" id="KW-0547">Nucleotide-binding</keyword>
<accession>A0A078IVS5</accession>
<evidence type="ECO:0000313" key="12">
    <source>
        <dbReference type="Proteomes" id="UP000028999"/>
    </source>
</evidence>
<evidence type="ECO:0000313" key="11">
    <source>
        <dbReference type="EMBL" id="CDY55667.1"/>
    </source>
</evidence>
<proteinExistence type="predicted"/>
<name>A0A078IVS5_BRANA</name>
<dbReference type="Proteomes" id="UP000028999">
    <property type="component" value="Unassembled WGS sequence"/>
</dbReference>
<dbReference type="EC" id="2.7.11.1" evidence="1"/>
<evidence type="ECO:0000256" key="2">
    <source>
        <dbReference type="ARBA" id="ARBA00022527"/>
    </source>
</evidence>
<reference evidence="10" key="3">
    <citation type="submission" date="2021-01" db="EMBL/GenBank/DDBJ databases">
        <authorList>
            <consortium name="Genoscope - CEA"/>
            <person name="William W."/>
        </authorList>
    </citation>
    <scope>NUCLEOTIDE SEQUENCE</scope>
</reference>
<evidence type="ECO:0000313" key="10">
    <source>
        <dbReference type="EMBL" id="CAF2055296.1"/>
    </source>
</evidence>
<dbReference type="Gene3D" id="1.10.510.10">
    <property type="entry name" value="Transferase(Phosphotransferase) domain 1"/>
    <property type="match status" value="1"/>
</dbReference>
<keyword evidence="2" id="KW-0723">Serine/threonine-protein kinase</keyword>
<keyword evidence="5" id="KW-0418">Kinase</keyword>
<organism evidence="11 12">
    <name type="scientific">Brassica napus</name>
    <name type="common">Rape</name>
    <dbReference type="NCBI Taxonomy" id="3708"/>
    <lineage>
        <taxon>Eukaryota</taxon>
        <taxon>Viridiplantae</taxon>
        <taxon>Streptophyta</taxon>
        <taxon>Embryophyta</taxon>
        <taxon>Tracheophyta</taxon>
        <taxon>Spermatophyta</taxon>
        <taxon>Magnoliopsida</taxon>
        <taxon>eudicotyledons</taxon>
        <taxon>Gunneridae</taxon>
        <taxon>Pentapetalae</taxon>
        <taxon>rosids</taxon>
        <taxon>malvids</taxon>
        <taxon>Brassicales</taxon>
        <taxon>Brassicaceae</taxon>
        <taxon>Brassiceae</taxon>
        <taxon>Brassica</taxon>
    </lineage>
</organism>
<dbReference type="PROSITE" id="PS50011">
    <property type="entry name" value="PROTEIN_KINASE_DOM"/>
    <property type="match status" value="1"/>
</dbReference>
<evidence type="ECO:0000256" key="5">
    <source>
        <dbReference type="ARBA" id="ARBA00022777"/>
    </source>
</evidence>
<dbReference type="InterPro" id="IPR000719">
    <property type="entry name" value="Prot_kinase_dom"/>
</dbReference>
<reference evidence="11 12" key="1">
    <citation type="journal article" date="2014" name="Science">
        <title>Plant genetics. Early allopolyploid evolution in the post-Neolithic Brassica napus oilseed genome.</title>
        <authorList>
            <person name="Chalhoub B."/>
            <person name="Denoeud F."/>
            <person name="Liu S."/>
            <person name="Parkin I.A."/>
            <person name="Tang H."/>
            <person name="Wang X."/>
            <person name="Chiquet J."/>
            <person name="Belcram H."/>
            <person name="Tong C."/>
            <person name="Samans B."/>
            <person name="Correa M."/>
            <person name="Da Silva C."/>
            <person name="Just J."/>
            <person name="Falentin C."/>
            <person name="Koh C.S."/>
            <person name="Le Clainche I."/>
            <person name="Bernard M."/>
            <person name="Bento P."/>
            <person name="Noel B."/>
            <person name="Labadie K."/>
            <person name="Alberti A."/>
            <person name="Charles M."/>
            <person name="Arnaud D."/>
            <person name="Guo H."/>
            <person name="Daviaud C."/>
            <person name="Alamery S."/>
            <person name="Jabbari K."/>
            <person name="Zhao M."/>
            <person name="Edger P.P."/>
            <person name="Chelaifa H."/>
            <person name="Tack D."/>
            <person name="Lassalle G."/>
            <person name="Mestiri I."/>
            <person name="Schnel N."/>
            <person name="Le Paslier M.C."/>
            <person name="Fan G."/>
            <person name="Renault V."/>
            <person name="Bayer P.E."/>
            <person name="Golicz A.A."/>
            <person name="Manoli S."/>
            <person name="Lee T.H."/>
            <person name="Thi V.H."/>
            <person name="Chalabi S."/>
            <person name="Hu Q."/>
            <person name="Fan C."/>
            <person name="Tollenaere R."/>
            <person name="Lu Y."/>
            <person name="Battail C."/>
            <person name="Shen J."/>
            <person name="Sidebottom C.H."/>
            <person name="Wang X."/>
            <person name="Canaguier A."/>
            <person name="Chauveau A."/>
            <person name="Berard A."/>
            <person name="Deniot G."/>
            <person name="Guan M."/>
            <person name="Liu Z."/>
            <person name="Sun F."/>
            <person name="Lim Y.P."/>
            <person name="Lyons E."/>
            <person name="Town C.D."/>
            <person name="Bancroft I."/>
            <person name="Wang X."/>
            <person name="Meng J."/>
            <person name="Ma J."/>
            <person name="Pires J.C."/>
            <person name="King G.J."/>
            <person name="Brunel D."/>
            <person name="Delourme R."/>
            <person name="Renard M."/>
            <person name="Aury J.M."/>
            <person name="Adams K.L."/>
            <person name="Batley J."/>
            <person name="Snowdon R.J."/>
            <person name="Tost J."/>
            <person name="Edwards D."/>
            <person name="Zhou Y."/>
            <person name="Hua W."/>
            <person name="Sharpe A.G."/>
            <person name="Paterson A.H."/>
            <person name="Guan C."/>
            <person name="Wincker P."/>
        </authorList>
    </citation>
    <scope>NUCLEOTIDE SEQUENCE [LARGE SCALE GENOMIC DNA]</scope>
    <source>
        <strain evidence="12">cv. Darmor-bzh</strain>
    </source>
</reference>
<dbReference type="PANTHER" id="PTHR45631">
    <property type="entry name" value="OS07G0107800 PROTEIN-RELATED"/>
    <property type="match status" value="1"/>
</dbReference>
<gene>
    <name evidence="11" type="primary">BnaC06g04690D</name>
    <name evidence="10" type="ORF">DARMORV10_C06P06740.1</name>
    <name evidence="11" type="ORF">GSBRNA2T00017177001</name>
</gene>
<comment type="catalytic activity">
    <reaction evidence="8">
        <text>L-seryl-[protein] + ATP = O-phospho-L-seryl-[protein] + ADP + H(+)</text>
        <dbReference type="Rhea" id="RHEA:17989"/>
        <dbReference type="Rhea" id="RHEA-COMP:9863"/>
        <dbReference type="Rhea" id="RHEA-COMP:11604"/>
        <dbReference type="ChEBI" id="CHEBI:15378"/>
        <dbReference type="ChEBI" id="CHEBI:29999"/>
        <dbReference type="ChEBI" id="CHEBI:30616"/>
        <dbReference type="ChEBI" id="CHEBI:83421"/>
        <dbReference type="ChEBI" id="CHEBI:456216"/>
        <dbReference type="EC" id="2.7.11.1"/>
    </reaction>
</comment>
<dbReference type="FunFam" id="1.10.510.10:FF:001023">
    <property type="entry name" value="Os07g0541700 protein"/>
    <property type="match status" value="1"/>
</dbReference>
<dbReference type="GO" id="GO:0005524">
    <property type="term" value="F:ATP binding"/>
    <property type="evidence" value="ECO:0007669"/>
    <property type="project" value="UniProtKB-KW"/>
</dbReference>
<comment type="catalytic activity">
    <reaction evidence="7">
        <text>L-threonyl-[protein] + ATP = O-phospho-L-threonyl-[protein] + ADP + H(+)</text>
        <dbReference type="Rhea" id="RHEA:46608"/>
        <dbReference type="Rhea" id="RHEA-COMP:11060"/>
        <dbReference type="Rhea" id="RHEA-COMP:11605"/>
        <dbReference type="ChEBI" id="CHEBI:15378"/>
        <dbReference type="ChEBI" id="CHEBI:30013"/>
        <dbReference type="ChEBI" id="CHEBI:30616"/>
        <dbReference type="ChEBI" id="CHEBI:61977"/>
        <dbReference type="ChEBI" id="CHEBI:456216"/>
        <dbReference type="EC" id="2.7.11.1"/>
    </reaction>
</comment>
<evidence type="ECO:0000256" key="3">
    <source>
        <dbReference type="ARBA" id="ARBA00022679"/>
    </source>
</evidence>
<sequence>MKIIVSSSVISNVGTRKLTSLREDNFSLKLWWKSSSALLYLRNRQTSLQNFKLFPLSCHFFTKCFYADSSPPLAENQYSYSQVKKITNNFNKVHGKGGFGVIYHGVLRRNQVAVKMLNRASVYDIQQFTKEVHDFVEVRHNNLVRLIGYCDEGDHLALIYEFVGNGNLQDHLSGMFGTVLSWERRLKIIIGVAEGLAYLHRDLRVLHRYVKPTNILLDESFEAKLADFGMSRSFPTDPNTQASNKIYVKPGREPYVHSEYFSSNRLTEASDIYSFGIVLLEMITNQPVVDVKRESPHISMWFNLEVAKGDALEVVDSRLNTDFEPNSVRKAMEIARACAGRSVPSMSQVV</sequence>
<evidence type="ECO:0000256" key="7">
    <source>
        <dbReference type="ARBA" id="ARBA00047899"/>
    </source>
</evidence>
<dbReference type="InterPro" id="IPR001245">
    <property type="entry name" value="Ser-Thr/Tyr_kinase_cat_dom"/>
</dbReference>
<dbReference type="AlphaFoldDB" id="A0A078IVS5"/>
<evidence type="ECO:0000256" key="8">
    <source>
        <dbReference type="ARBA" id="ARBA00048679"/>
    </source>
</evidence>
<feature type="domain" description="Protein kinase" evidence="9">
    <location>
        <begin position="88"/>
        <end position="350"/>
    </location>
</feature>
<evidence type="ECO:0000259" key="9">
    <source>
        <dbReference type="PROSITE" id="PS50011"/>
    </source>
</evidence>
<dbReference type="InterPro" id="IPR011009">
    <property type="entry name" value="Kinase-like_dom_sf"/>
</dbReference>
<dbReference type="Proteomes" id="UP001295469">
    <property type="component" value="Chromosome C06"/>
</dbReference>
<evidence type="ECO:0000256" key="6">
    <source>
        <dbReference type="ARBA" id="ARBA00022840"/>
    </source>
</evidence>
<keyword evidence="12" id="KW-1185">Reference proteome</keyword>
<dbReference type="Gramene" id="CDY55667">
    <property type="protein sequence ID" value="CDY55667"/>
    <property type="gene ID" value="GSBRNA2T00017177001"/>
</dbReference>
<dbReference type="PaxDb" id="3708-A0A078IVS5"/>
<dbReference type="EMBL" id="LK033419">
    <property type="protein sequence ID" value="CDY55667.1"/>
    <property type="molecule type" value="Genomic_DNA"/>
</dbReference>
<keyword evidence="6" id="KW-0067">ATP-binding</keyword>
<reference evidence="11" key="2">
    <citation type="submission" date="2014-06" db="EMBL/GenBank/DDBJ databases">
        <authorList>
            <person name="Genoscope - CEA"/>
        </authorList>
    </citation>
    <scope>NUCLEOTIDE SEQUENCE</scope>
</reference>